<sequence length="145" mass="16614">MASYVYQYFHLLKTIDGYEPLSTHIKEVKSLMRMKFGCLDFDSEQLCDPSQFSLVLAVNILKFSVTKAISLDFLYGFGDEKAFKEMLDQRTKIGSNQPLPIQTVSVQSSLCLSLSAMMKASSTTLLESDLSYKQRWRRRRRGFDG</sequence>
<reference evidence="1 2" key="1">
    <citation type="journal article" date="2020" name="BMC Genomics">
        <title>Intraspecific diversification of the crop wild relative Brassica cretica Lam. using demographic model selection.</title>
        <authorList>
            <person name="Kioukis A."/>
            <person name="Michalopoulou V.A."/>
            <person name="Briers L."/>
            <person name="Pirintsos S."/>
            <person name="Studholme D.J."/>
            <person name="Pavlidis P."/>
            <person name="Sarris P.F."/>
        </authorList>
    </citation>
    <scope>NUCLEOTIDE SEQUENCE [LARGE SCALE GENOMIC DNA]</scope>
    <source>
        <strain evidence="2">cv. PFS-1207/04</strain>
    </source>
</reference>
<dbReference type="EMBL" id="QGKV02001556">
    <property type="protein sequence ID" value="KAF3516377.1"/>
    <property type="molecule type" value="Genomic_DNA"/>
</dbReference>
<accession>A0ABQ7AQD1</accession>
<keyword evidence="2" id="KW-1185">Reference proteome</keyword>
<proteinExistence type="predicted"/>
<organism evidence="1 2">
    <name type="scientific">Brassica cretica</name>
    <name type="common">Mustard</name>
    <dbReference type="NCBI Taxonomy" id="69181"/>
    <lineage>
        <taxon>Eukaryota</taxon>
        <taxon>Viridiplantae</taxon>
        <taxon>Streptophyta</taxon>
        <taxon>Embryophyta</taxon>
        <taxon>Tracheophyta</taxon>
        <taxon>Spermatophyta</taxon>
        <taxon>Magnoliopsida</taxon>
        <taxon>eudicotyledons</taxon>
        <taxon>Gunneridae</taxon>
        <taxon>Pentapetalae</taxon>
        <taxon>rosids</taxon>
        <taxon>malvids</taxon>
        <taxon>Brassicales</taxon>
        <taxon>Brassicaceae</taxon>
        <taxon>Brassiceae</taxon>
        <taxon>Brassica</taxon>
    </lineage>
</organism>
<gene>
    <name evidence="1" type="ORF">DY000_02059560</name>
</gene>
<name>A0ABQ7AQD1_BRACR</name>
<comment type="caution">
    <text evidence="1">The sequence shown here is derived from an EMBL/GenBank/DDBJ whole genome shotgun (WGS) entry which is preliminary data.</text>
</comment>
<evidence type="ECO:0008006" key="3">
    <source>
        <dbReference type="Google" id="ProtNLM"/>
    </source>
</evidence>
<dbReference type="Proteomes" id="UP000266723">
    <property type="component" value="Unassembled WGS sequence"/>
</dbReference>
<evidence type="ECO:0000313" key="2">
    <source>
        <dbReference type="Proteomes" id="UP000266723"/>
    </source>
</evidence>
<evidence type="ECO:0000313" key="1">
    <source>
        <dbReference type="EMBL" id="KAF3516377.1"/>
    </source>
</evidence>
<protein>
    <recommendedName>
        <fullName evidence="3">FBD domain-containing protein</fullName>
    </recommendedName>
</protein>